<reference evidence="1" key="1">
    <citation type="submission" date="2014-05" db="EMBL/GenBank/DDBJ databases">
        <authorList>
            <person name="Chronopoulou M."/>
        </authorList>
    </citation>
    <scope>NUCLEOTIDE SEQUENCE</scope>
    <source>
        <tissue evidence="1">Whole organism</tissue>
    </source>
</reference>
<protein>
    <submittedName>
        <fullName evidence="1">Uncharacterized protein</fullName>
    </submittedName>
</protein>
<sequence length="15" mass="1974">MKMERYIFWACAYFD</sequence>
<accession>A0A0K2UEV9</accession>
<organism evidence="1">
    <name type="scientific">Lepeophtheirus salmonis</name>
    <name type="common">Salmon louse</name>
    <name type="synonym">Caligus salmonis</name>
    <dbReference type="NCBI Taxonomy" id="72036"/>
    <lineage>
        <taxon>Eukaryota</taxon>
        <taxon>Metazoa</taxon>
        <taxon>Ecdysozoa</taxon>
        <taxon>Arthropoda</taxon>
        <taxon>Crustacea</taxon>
        <taxon>Multicrustacea</taxon>
        <taxon>Hexanauplia</taxon>
        <taxon>Copepoda</taxon>
        <taxon>Siphonostomatoida</taxon>
        <taxon>Caligidae</taxon>
        <taxon>Lepeophtheirus</taxon>
    </lineage>
</organism>
<dbReference type="EMBL" id="HACA01018875">
    <property type="protein sequence ID" value="CDW36236.1"/>
    <property type="molecule type" value="Transcribed_RNA"/>
</dbReference>
<name>A0A0K2UEV9_LEPSM</name>
<evidence type="ECO:0000313" key="1">
    <source>
        <dbReference type="EMBL" id="CDW36236.1"/>
    </source>
</evidence>
<proteinExistence type="predicted"/>